<reference evidence="1" key="1">
    <citation type="journal article" date="2020" name="Stud. Mycol.">
        <title>101 Dothideomycetes genomes: a test case for predicting lifestyles and emergence of pathogens.</title>
        <authorList>
            <person name="Haridas S."/>
            <person name="Albert R."/>
            <person name="Binder M."/>
            <person name="Bloem J."/>
            <person name="Labutti K."/>
            <person name="Salamov A."/>
            <person name="Andreopoulos B."/>
            <person name="Baker S."/>
            <person name="Barry K."/>
            <person name="Bills G."/>
            <person name="Bluhm B."/>
            <person name="Cannon C."/>
            <person name="Castanera R."/>
            <person name="Culley D."/>
            <person name="Daum C."/>
            <person name="Ezra D."/>
            <person name="Gonzalez J."/>
            <person name="Henrissat B."/>
            <person name="Kuo A."/>
            <person name="Liang C."/>
            <person name="Lipzen A."/>
            <person name="Lutzoni F."/>
            <person name="Magnuson J."/>
            <person name="Mondo S."/>
            <person name="Nolan M."/>
            <person name="Ohm R."/>
            <person name="Pangilinan J."/>
            <person name="Park H.-J."/>
            <person name="Ramirez L."/>
            <person name="Alfaro M."/>
            <person name="Sun H."/>
            <person name="Tritt A."/>
            <person name="Yoshinaga Y."/>
            <person name="Zwiers L.-H."/>
            <person name="Turgeon B."/>
            <person name="Goodwin S."/>
            <person name="Spatafora J."/>
            <person name="Crous P."/>
            <person name="Grigoriev I."/>
        </authorList>
    </citation>
    <scope>NUCLEOTIDE SEQUENCE</scope>
    <source>
        <strain evidence="1">CBS 113389</strain>
    </source>
</reference>
<dbReference type="EMBL" id="MU001642">
    <property type="protein sequence ID" value="KAF2478971.1"/>
    <property type="molecule type" value="Genomic_DNA"/>
</dbReference>
<organism evidence="1 2">
    <name type="scientific">Neohortaea acidophila</name>
    <dbReference type="NCBI Taxonomy" id="245834"/>
    <lineage>
        <taxon>Eukaryota</taxon>
        <taxon>Fungi</taxon>
        <taxon>Dikarya</taxon>
        <taxon>Ascomycota</taxon>
        <taxon>Pezizomycotina</taxon>
        <taxon>Dothideomycetes</taxon>
        <taxon>Dothideomycetidae</taxon>
        <taxon>Mycosphaerellales</taxon>
        <taxon>Teratosphaeriaceae</taxon>
        <taxon>Neohortaea</taxon>
    </lineage>
</organism>
<dbReference type="GO" id="GO:0051225">
    <property type="term" value="P:spindle assembly"/>
    <property type="evidence" value="ECO:0007669"/>
    <property type="project" value="InterPro"/>
</dbReference>
<gene>
    <name evidence="1" type="ORF">BDY17DRAFT_313580</name>
</gene>
<proteinExistence type="predicted"/>
<sequence length="310" mass="34798">MLALIDPNTLSSNPKFNALYSDLCSNKLNADGTSQLPAKAQRDRDAVGHDLYKARVEAAKREMVILRLRELSYRPGELPEELQRLVAVVAAFLDGQIAEEDRYLLRDDVTNFQDNLEQINTALTKQFRRDAQTLALILDEEEAPPVQHLPPAISNIKDTLSASESRLTESRIKLVEEAVQLHTVYRQISERSINVLEQVIHGAAARGARAKADYLALVAEGMDKKLRLQHAQLVSQLLSPEVLAALRQRGESMRVERRSVQRKTAEVEEKLEAYGKVAGMQGLAREYADILQETEKVEADIARLKVARKL</sequence>
<dbReference type="InterPro" id="IPR029327">
    <property type="entry name" value="HAUS4"/>
</dbReference>
<dbReference type="OrthoDB" id="66964at2759"/>
<evidence type="ECO:0000313" key="2">
    <source>
        <dbReference type="Proteomes" id="UP000799767"/>
    </source>
</evidence>
<evidence type="ECO:0000313" key="1">
    <source>
        <dbReference type="EMBL" id="KAF2478971.1"/>
    </source>
</evidence>
<accession>A0A6A6PGW3</accession>
<keyword evidence="2" id="KW-1185">Reference proteome</keyword>
<dbReference type="Proteomes" id="UP000799767">
    <property type="component" value="Unassembled WGS sequence"/>
</dbReference>
<dbReference type="AlphaFoldDB" id="A0A6A6PGW3"/>
<dbReference type="RefSeq" id="XP_033585541.1">
    <property type="nucleotide sequence ID" value="XM_033735727.1"/>
</dbReference>
<evidence type="ECO:0008006" key="3">
    <source>
        <dbReference type="Google" id="ProtNLM"/>
    </source>
</evidence>
<dbReference type="GO" id="GO:0070652">
    <property type="term" value="C:HAUS complex"/>
    <property type="evidence" value="ECO:0007669"/>
    <property type="project" value="InterPro"/>
</dbReference>
<dbReference type="GeneID" id="54476729"/>
<dbReference type="Pfam" id="PF14735">
    <property type="entry name" value="HAUS4"/>
    <property type="match status" value="1"/>
</dbReference>
<protein>
    <recommendedName>
        <fullName evidence="3">HAUS augmin-like complex subunit 4-domain-containing protein</fullName>
    </recommendedName>
</protein>
<name>A0A6A6PGW3_9PEZI</name>